<dbReference type="SUPFAM" id="SSF52540">
    <property type="entry name" value="P-loop containing nucleoside triphosphate hydrolases"/>
    <property type="match status" value="1"/>
</dbReference>
<dbReference type="GO" id="GO:0008017">
    <property type="term" value="F:microtubule binding"/>
    <property type="evidence" value="ECO:0007669"/>
    <property type="project" value="InterPro"/>
</dbReference>
<dbReference type="GO" id="GO:0003777">
    <property type="term" value="F:microtubule motor activity"/>
    <property type="evidence" value="ECO:0007669"/>
    <property type="project" value="InterPro"/>
</dbReference>
<evidence type="ECO:0000256" key="2">
    <source>
        <dbReference type="ARBA" id="ARBA00023175"/>
    </source>
</evidence>
<dbReference type="OrthoDB" id="123929at2759"/>
<dbReference type="Pfam" id="PF00225">
    <property type="entry name" value="Kinesin"/>
    <property type="match status" value="1"/>
</dbReference>
<dbReference type="Proteomes" id="UP001165121">
    <property type="component" value="Unassembled WGS sequence"/>
</dbReference>
<dbReference type="InterPro" id="IPR001752">
    <property type="entry name" value="Kinesin_motor_dom"/>
</dbReference>
<organism evidence="4 5">
    <name type="scientific">Phytophthora fragariaefolia</name>
    <dbReference type="NCBI Taxonomy" id="1490495"/>
    <lineage>
        <taxon>Eukaryota</taxon>
        <taxon>Sar</taxon>
        <taxon>Stramenopiles</taxon>
        <taxon>Oomycota</taxon>
        <taxon>Peronosporomycetes</taxon>
        <taxon>Peronosporales</taxon>
        <taxon>Peronosporaceae</taxon>
        <taxon>Phytophthora</taxon>
    </lineage>
</organism>
<feature type="domain" description="Kinesin motor" evidence="3">
    <location>
        <begin position="41"/>
        <end position="337"/>
    </location>
</feature>
<gene>
    <name evidence="4" type="ORF">Pfra01_000815100</name>
</gene>
<protein>
    <submittedName>
        <fullName evidence="4">Unnamed protein product</fullName>
    </submittedName>
</protein>
<evidence type="ECO:0000313" key="5">
    <source>
        <dbReference type="Proteomes" id="UP001165121"/>
    </source>
</evidence>
<dbReference type="InterPro" id="IPR036961">
    <property type="entry name" value="Kinesin_motor_dom_sf"/>
</dbReference>
<name>A0A9W6X7U1_9STRA</name>
<comment type="caution">
    <text evidence="4">The sequence shown here is derived from an EMBL/GenBank/DDBJ whole genome shotgun (WGS) entry which is preliminary data.</text>
</comment>
<dbReference type="SMART" id="SM00129">
    <property type="entry name" value="KISc"/>
    <property type="match status" value="1"/>
</dbReference>
<dbReference type="GO" id="GO:0007018">
    <property type="term" value="P:microtubule-based movement"/>
    <property type="evidence" value="ECO:0007669"/>
    <property type="project" value="InterPro"/>
</dbReference>
<reference evidence="4" key="1">
    <citation type="submission" date="2023-04" db="EMBL/GenBank/DDBJ databases">
        <title>Phytophthora fragariaefolia NBRC 109709.</title>
        <authorList>
            <person name="Ichikawa N."/>
            <person name="Sato H."/>
            <person name="Tonouchi N."/>
        </authorList>
    </citation>
    <scope>NUCLEOTIDE SEQUENCE</scope>
    <source>
        <strain evidence="4">NBRC 109709</strain>
    </source>
</reference>
<keyword evidence="1" id="KW-0175">Coiled coil</keyword>
<evidence type="ECO:0000256" key="1">
    <source>
        <dbReference type="ARBA" id="ARBA00023054"/>
    </source>
</evidence>
<evidence type="ECO:0000259" key="3">
    <source>
        <dbReference type="SMART" id="SM00129"/>
    </source>
</evidence>
<accession>A0A9W6X7U1</accession>
<dbReference type="EMBL" id="BSXT01000730">
    <property type="protein sequence ID" value="GMF33194.1"/>
    <property type="molecule type" value="Genomic_DNA"/>
</dbReference>
<sequence length="347" mass="36601">MYSTSSIVAPSSTAGLLGFRTLTRVSPTATSPSCSTFDGVMQRAHVLVRLRGEAAASGAAGVCRTGAGSVRLEHSDMSPGVASISFEQVFGAQDDTARVFRSGLAPAADAAVDGRRATIVATGAAGSGKSFSCHGGDGGLGVVALAVRRVFSELQRKWRAGWTCNVLLSCWGVTGGGGNENKNETLSDLLRAGTDVEVPPQRDVEQLLLERALGAATADEAEQLYAAARRKLSELETHDFVLAMHVETRSPSGEARRGRLLVVDVQGGSILEPRGQVQDPVEKKQQHFLDAQFPVNEPLSAAFGACVGGTSATYVLVTIRTPAQFQQQVRLAWGLKGTGDCERVRQY</sequence>
<dbReference type="PANTHER" id="PTHR47968:SF75">
    <property type="entry name" value="CENTROMERE-ASSOCIATED PROTEIN E"/>
    <property type="match status" value="1"/>
</dbReference>
<keyword evidence="2" id="KW-0505">Motor protein</keyword>
<keyword evidence="5" id="KW-1185">Reference proteome</keyword>
<dbReference type="Gene3D" id="3.40.850.10">
    <property type="entry name" value="Kinesin motor domain"/>
    <property type="match status" value="1"/>
</dbReference>
<dbReference type="AlphaFoldDB" id="A0A9W6X7U1"/>
<dbReference type="GO" id="GO:0005524">
    <property type="term" value="F:ATP binding"/>
    <property type="evidence" value="ECO:0007669"/>
    <property type="project" value="InterPro"/>
</dbReference>
<dbReference type="InterPro" id="IPR027640">
    <property type="entry name" value="Kinesin-like_fam"/>
</dbReference>
<dbReference type="PANTHER" id="PTHR47968">
    <property type="entry name" value="CENTROMERE PROTEIN E"/>
    <property type="match status" value="1"/>
</dbReference>
<evidence type="ECO:0000313" key="4">
    <source>
        <dbReference type="EMBL" id="GMF33194.1"/>
    </source>
</evidence>
<dbReference type="InterPro" id="IPR027417">
    <property type="entry name" value="P-loop_NTPase"/>
</dbReference>
<proteinExistence type="predicted"/>